<reference evidence="3 4" key="1">
    <citation type="submission" date="2020-08" db="EMBL/GenBank/DDBJ databases">
        <title>Genome sequence of Hymenobacter qilianensis JCM 19763T.</title>
        <authorList>
            <person name="Hyun D.-W."/>
            <person name="Bae J.-W."/>
        </authorList>
    </citation>
    <scope>NUCLEOTIDE SEQUENCE [LARGE SCALE GENOMIC DNA]</scope>
    <source>
        <strain evidence="3 4">JCM 19763</strain>
    </source>
</reference>
<protein>
    <recommendedName>
        <fullName evidence="2">Heavy metal binding domain-containing protein</fullName>
    </recommendedName>
</protein>
<keyword evidence="1" id="KW-0732">Signal</keyword>
<dbReference type="KEGG" id="hqi:H9L05_14185"/>
<feature type="chain" id="PRO_5028964999" description="Heavy metal binding domain-containing protein" evidence="1">
    <location>
        <begin position="23"/>
        <end position="312"/>
    </location>
</feature>
<gene>
    <name evidence="3" type="ORF">H9L05_14185</name>
</gene>
<sequence length="312" mass="33845">MKTLFPLGLLLAGLTFSTTSCSDKPSTGSQTAADGHDHDHAAEAGAAHSGEHQYTCPMHPEVVSNEPGKCPKCGMNLEHTDGANNDGKTYRMVFSSQPAQPTAGQPVTLSFLPQIEGQEKAPVPLAVVHEKKMHLIIVSKDLSEFFHEHPEFTADGKYNVPFTFKTGGDYVLYQDYQPEGGAHQLGRQQLTVAGTKKAPVKFTKDQMRWQKDGYEAVLSFDKSVKVGQPLALQVNISRNGQPVTNLDNYLGALGHMVIISEDTEKYLHVHPGDAGTSRGPSVGFQTGFEQAGVYRVFLQFNHGGKSIPPTSP</sequence>
<dbReference type="AlphaFoldDB" id="A0A7H0GSF4"/>
<dbReference type="PROSITE" id="PS51257">
    <property type="entry name" value="PROKAR_LIPOPROTEIN"/>
    <property type="match status" value="1"/>
</dbReference>
<dbReference type="InterPro" id="IPR045800">
    <property type="entry name" value="HMBD"/>
</dbReference>
<dbReference type="RefSeq" id="WP_187731512.1">
    <property type="nucleotide sequence ID" value="NZ_CP060784.1"/>
</dbReference>
<evidence type="ECO:0000259" key="2">
    <source>
        <dbReference type="Pfam" id="PF19335"/>
    </source>
</evidence>
<evidence type="ECO:0000313" key="4">
    <source>
        <dbReference type="Proteomes" id="UP000516093"/>
    </source>
</evidence>
<name>A0A7H0GSF4_9BACT</name>
<dbReference type="Pfam" id="PF19335">
    <property type="entry name" value="HMBD"/>
    <property type="match status" value="1"/>
</dbReference>
<feature type="signal peptide" evidence="1">
    <location>
        <begin position="1"/>
        <end position="22"/>
    </location>
</feature>
<proteinExistence type="predicted"/>
<evidence type="ECO:0000256" key="1">
    <source>
        <dbReference type="SAM" id="SignalP"/>
    </source>
</evidence>
<evidence type="ECO:0000313" key="3">
    <source>
        <dbReference type="EMBL" id="QNP51220.1"/>
    </source>
</evidence>
<dbReference type="Proteomes" id="UP000516093">
    <property type="component" value="Chromosome"/>
</dbReference>
<organism evidence="3 4">
    <name type="scientific">Hymenobacter qilianensis</name>
    <dbReference type="NCBI Taxonomy" id="1385715"/>
    <lineage>
        <taxon>Bacteria</taxon>
        <taxon>Pseudomonadati</taxon>
        <taxon>Bacteroidota</taxon>
        <taxon>Cytophagia</taxon>
        <taxon>Cytophagales</taxon>
        <taxon>Hymenobacteraceae</taxon>
        <taxon>Hymenobacter</taxon>
    </lineage>
</organism>
<accession>A0A7H0GSF4</accession>
<keyword evidence="4" id="KW-1185">Reference proteome</keyword>
<dbReference type="GO" id="GO:0046872">
    <property type="term" value="F:metal ion binding"/>
    <property type="evidence" value="ECO:0007669"/>
    <property type="project" value="InterPro"/>
</dbReference>
<dbReference type="EMBL" id="CP060784">
    <property type="protein sequence ID" value="QNP51220.1"/>
    <property type="molecule type" value="Genomic_DNA"/>
</dbReference>
<feature type="domain" description="Heavy metal binding" evidence="2">
    <location>
        <begin position="54"/>
        <end position="79"/>
    </location>
</feature>